<name>A0A183GY38_9BILA</name>
<dbReference type="EMBL" id="UZAJ01000036">
    <property type="protein sequence ID" value="VDO24724.1"/>
    <property type="molecule type" value="Genomic_DNA"/>
</dbReference>
<comment type="similarity">
    <text evidence="4">Belongs to the copper transporter (Ctr) (TC 1.A.56) family. SLC31A subfamily.</text>
</comment>
<keyword evidence="2 4" id="KW-1133">Transmembrane helix</keyword>
<sequence length="206" mass="23314">MNHHEHHMNHAINDANISASVDHSMHLGHDHHVNHVINDANISTSMDHSMHLAHSHHASTSPHMHHSMSFHFGYNETVLFSFWVISSPAELILTCVLTVFLCFTMESIRWFRGIRPPHDVDLHTEQSAVASIKFAPHITTTMCTDAILHAIQLTISYILMLLFMTFNVWICAATVFGEVSARLFFAVMYSENQVRTGNRVDVGCCN</sequence>
<dbReference type="PANTHER" id="PTHR12483">
    <property type="entry name" value="SOLUTE CARRIER FAMILY 31 COPPER TRANSPORTERS"/>
    <property type="match status" value="1"/>
</dbReference>
<dbReference type="InterPro" id="IPR007274">
    <property type="entry name" value="Cop_transporter"/>
</dbReference>
<dbReference type="PANTHER" id="PTHR12483:SF30">
    <property type="entry name" value="COPPER TRANSPORT PROTEIN"/>
    <property type="match status" value="1"/>
</dbReference>
<dbReference type="GO" id="GO:0005375">
    <property type="term" value="F:copper ion transmembrane transporter activity"/>
    <property type="evidence" value="ECO:0007669"/>
    <property type="project" value="UniProtKB-UniRule"/>
</dbReference>
<proteinExistence type="inferred from homology"/>
<dbReference type="AlphaFoldDB" id="A0A183GY38"/>
<evidence type="ECO:0000256" key="1">
    <source>
        <dbReference type="ARBA" id="ARBA00022692"/>
    </source>
</evidence>
<protein>
    <recommendedName>
        <fullName evidence="4">Copper transport protein</fullName>
    </recommendedName>
</protein>
<keyword evidence="6" id="KW-1185">Reference proteome</keyword>
<keyword evidence="4" id="KW-0406">Ion transport</keyword>
<evidence type="ECO:0000256" key="3">
    <source>
        <dbReference type="ARBA" id="ARBA00023136"/>
    </source>
</evidence>
<feature type="transmembrane region" description="Helical" evidence="4">
    <location>
        <begin position="78"/>
        <end position="103"/>
    </location>
</feature>
<feature type="transmembrane region" description="Helical" evidence="4">
    <location>
        <begin position="157"/>
        <end position="176"/>
    </location>
</feature>
<gene>
    <name evidence="5" type="ORF">OFLC_LOCUS148</name>
</gene>
<organism evidence="7">
    <name type="scientific">Onchocerca flexuosa</name>
    <dbReference type="NCBI Taxonomy" id="387005"/>
    <lineage>
        <taxon>Eukaryota</taxon>
        <taxon>Metazoa</taxon>
        <taxon>Ecdysozoa</taxon>
        <taxon>Nematoda</taxon>
        <taxon>Chromadorea</taxon>
        <taxon>Rhabditida</taxon>
        <taxon>Spirurina</taxon>
        <taxon>Spiruromorpha</taxon>
        <taxon>Filarioidea</taxon>
        <taxon>Onchocercidae</taxon>
        <taxon>Onchocerca</taxon>
    </lineage>
</organism>
<dbReference type="GO" id="GO:0016020">
    <property type="term" value="C:membrane"/>
    <property type="evidence" value="ECO:0007669"/>
    <property type="project" value="UniProtKB-SubCell"/>
</dbReference>
<keyword evidence="1 4" id="KW-0812">Transmembrane</keyword>
<evidence type="ECO:0000313" key="5">
    <source>
        <dbReference type="EMBL" id="VDO24724.1"/>
    </source>
</evidence>
<evidence type="ECO:0000313" key="6">
    <source>
        <dbReference type="Proteomes" id="UP000267606"/>
    </source>
</evidence>
<evidence type="ECO:0000256" key="4">
    <source>
        <dbReference type="RuleBase" id="RU367022"/>
    </source>
</evidence>
<evidence type="ECO:0000313" key="7">
    <source>
        <dbReference type="WBParaSite" id="OFLC_0000014701-mRNA-1"/>
    </source>
</evidence>
<dbReference type="Pfam" id="PF04145">
    <property type="entry name" value="Ctr"/>
    <property type="match status" value="2"/>
</dbReference>
<dbReference type="WBParaSite" id="OFLC_0000014701-mRNA-1">
    <property type="protein sequence ID" value="OFLC_0000014701-mRNA-1"/>
    <property type="gene ID" value="OFLC_0000014701"/>
</dbReference>
<reference evidence="7" key="1">
    <citation type="submission" date="2016-06" db="UniProtKB">
        <authorList>
            <consortium name="WormBaseParasite"/>
        </authorList>
    </citation>
    <scope>IDENTIFICATION</scope>
</reference>
<comment type="subcellular location">
    <subcellularLocation>
        <location evidence="4">Membrane</location>
        <topology evidence="4">Multi-pass membrane protein</topology>
    </subcellularLocation>
</comment>
<reference evidence="5 6" key="2">
    <citation type="submission" date="2018-11" db="EMBL/GenBank/DDBJ databases">
        <authorList>
            <consortium name="Pathogen Informatics"/>
        </authorList>
    </citation>
    <scope>NUCLEOTIDE SEQUENCE [LARGE SCALE GENOMIC DNA]</scope>
</reference>
<keyword evidence="4" id="KW-0186">Copper</keyword>
<keyword evidence="4" id="KW-0813">Transport</keyword>
<evidence type="ECO:0000256" key="2">
    <source>
        <dbReference type="ARBA" id="ARBA00022989"/>
    </source>
</evidence>
<dbReference type="STRING" id="387005.A0A183GY38"/>
<accession>A0A183GY38</accession>
<keyword evidence="3 4" id="KW-0472">Membrane</keyword>
<dbReference type="Proteomes" id="UP000267606">
    <property type="component" value="Unassembled WGS sequence"/>
</dbReference>
<keyword evidence="4" id="KW-0187">Copper transport</keyword>